<evidence type="ECO:0000313" key="2">
    <source>
        <dbReference type="EMBL" id="MFC6046147.1"/>
    </source>
</evidence>
<gene>
    <name evidence="2" type="ORF">ACFPYL_23890</name>
</gene>
<protein>
    <submittedName>
        <fullName evidence="2">Dihydrofolate reductase family protein</fullName>
    </submittedName>
</protein>
<sequence>MRTIYYTASSLDGFIADSDNSLSWLLSRDIDQDGLMSFGGFRAAVGAAAVGATTYQWVLDQEGDAWDSTLPTWVFTHRAFAPRDGVTLTTDDVRVVHAAMTEAAGGKDIWLMGGGGLVGQFAEAGLLDEVWVQYAPLTLGGGAPMLPNRIEMRLEEHGQNREFLCARYRVLGPRLPTS</sequence>
<reference evidence="3" key="1">
    <citation type="journal article" date="2019" name="Int. J. Syst. Evol. Microbiol.">
        <title>The Global Catalogue of Microorganisms (GCM) 10K type strain sequencing project: providing services to taxonomists for standard genome sequencing and annotation.</title>
        <authorList>
            <consortium name="The Broad Institute Genomics Platform"/>
            <consortium name="The Broad Institute Genome Sequencing Center for Infectious Disease"/>
            <person name="Wu L."/>
            <person name="Ma J."/>
        </authorList>
    </citation>
    <scope>NUCLEOTIDE SEQUENCE [LARGE SCALE GENOMIC DNA]</scope>
    <source>
        <strain evidence="3">CCUG 54522</strain>
    </source>
</reference>
<dbReference type="Proteomes" id="UP001596135">
    <property type="component" value="Unassembled WGS sequence"/>
</dbReference>
<accession>A0ABW1LSL2</accession>
<dbReference type="PANTHER" id="PTHR38011">
    <property type="entry name" value="DIHYDROFOLATE REDUCTASE FAMILY PROTEIN (AFU_ORTHOLOGUE AFUA_8G06820)"/>
    <property type="match status" value="1"/>
</dbReference>
<organism evidence="2 3">
    <name type="scientific">Nocardioides hankookensis</name>
    <dbReference type="NCBI Taxonomy" id="443157"/>
    <lineage>
        <taxon>Bacteria</taxon>
        <taxon>Bacillati</taxon>
        <taxon>Actinomycetota</taxon>
        <taxon>Actinomycetes</taxon>
        <taxon>Propionibacteriales</taxon>
        <taxon>Nocardioidaceae</taxon>
        <taxon>Nocardioides</taxon>
    </lineage>
</organism>
<dbReference type="RefSeq" id="WP_379160638.1">
    <property type="nucleotide sequence ID" value="NZ_JBHSRJ010000009.1"/>
</dbReference>
<keyword evidence="3" id="KW-1185">Reference proteome</keyword>
<evidence type="ECO:0000259" key="1">
    <source>
        <dbReference type="Pfam" id="PF01872"/>
    </source>
</evidence>
<dbReference type="Gene3D" id="3.40.430.10">
    <property type="entry name" value="Dihydrofolate Reductase, subunit A"/>
    <property type="match status" value="1"/>
</dbReference>
<comment type="caution">
    <text evidence="2">The sequence shown here is derived from an EMBL/GenBank/DDBJ whole genome shotgun (WGS) entry which is preliminary data.</text>
</comment>
<dbReference type="InterPro" id="IPR002734">
    <property type="entry name" value="RibDG_C"/>
</dbReference>
<feature type="domain" description="Bacterial bifunctional deaminase-reductase C-terminal" evidence="1">
    <location>
        <begin position="5"/>
        <end position="152"/>
    </location>
</feature>
<proteinExistence type="predicted"/>
<dbReference type="SUPFAM" id="SSF53597">
    <property type="entry name" value="Dihydrofolate reductase-like"/>
    <property type="match status" value="1"/>
</dbReference>
<evidence type="ECO:0000313" key="3">
    <source>
        <dbReference type="Proteomes" id="UP001596135"/>
    </source>
</evidence>
<dbReference type="Pfam" id="PF01872">
    <property type="entry name" value="RibD_C"/>
    <property type="match status" value="1"/>
</dbReference>
<name>A0ABW1LSL2_9ACTN</name>
<dbReference type="InterPro" id="IPR024072">
    <property type="entry name" value="DHFR-like_dom_sf"/>
</dbReference>
<dbReference type="InterPro" id="IPR050765">
    <property type="entry name" value="Riboflavin_Biosynth_HTPR"/>
</dbReference>
<dbReference type="PANTHER" id="PTHR38011:SF11">
    <property type="entry name" value="2,5-DIAMINO-6-RIBOSYLAMINO-4(3H)-PYRIMIDINONE 5'-PHOSPHATE REDUCTASE"/>
    <property type="match status" value="1"/>
</dbReference>
<dbReference type="EMBL" id="JBHSRJ010000009">
    <property type="protein sequence ID" value="MFC6046147.1"/>
    <property type="molecule type" value="Genomic_DNA"/>
</dbReference>